<dbReference type="EMBL" id="JABFDY010000006">
    <property type="protein sequence ID" value="KAF7706588.1"/>
    <property type="molecule type" value="Genomic_DNA"/>
</dbReference>
<feature type="domain" description="HAUS augmin-like complex subunit 3 N-terminal" evidence="11">
    <location>
        <begin position="29"/>
        <end position="300"/>
    </location>
</feature>
<dbReference type="OrthoDB" id="2159690at2759"/>
<comment type="caution">
    <text evidence="12">The sequence shown here is derived from an EMBL/GenBank/DDBJ whole genome shotgun (WGS) entry which is preliminary data.</text>
</comment>
<comment type="similarity">
    <text evidence="2">Belongs to the HAUS3 family.</text>
</comment>
<keyword evidence="13" id="KW-1185">Reference proteome</keyword>
<feature type="coiled-coil region" evidence="10">
    <location>
        <begin position="98"/>
        <end position="132"/>
    </location>
</feature>
<dbReference type="PANTHER" id="PTHR19378">
    <property type="entry name" value="GOLGIN- RELATED"/>
    <property type="match status" value="1"/>
</dbReference>
<name>A0A8T0BHN1_SILME</name>
<evidence type="ECO:0000256" key="10">
    <source>
        <dbReference type="SAM" id="Coils"/>
    </source>
</evidence>
<dbReference type="PRINTS" id="PR02089">
    <property type="entry name" value="HAUSAUGMINL3"/>
</dbReference>
<gene>
    <name evidence="12" type="ORF">HF521_019842</name>
</gene>
<keyword evidence="9" id="KW-0131">Cell cycle</keyword>
<evidence type="ECO:0000313" key="13">
    <source>
        <dbReference type="Proteomes" id="UP000606274"/>
    </source>
</evidence>
<evidence type="ECO:0000256" key="4">
    <source>
        <dbReference type="ARBA" id="ARBA00022618"/>
    </source>
</evidence>
<keyword evidence="6" id="KW-0498">Mitosis</keyword>
<dbReference type="GO" id="GO:0051225">
    <property type="term" value="P:spindle assembly"/>
    <property type="evidence" value="ECO:0007669"/>
    <property type="project" value="InterPro"/>
</dbReference>
<keyword evidence="7 10" id="KW-0175">Coiled coil</keyword>
<keyword evidence="5" id="KW-0493">Microtubule</keyword>
<reference evidence="12" key="1">
    <citation type="submission" date="2020-08" db="EMBL/GenBank/DDBJ databases">
        <title>Chromosome-level assembly of Southern catfish (Silurus meridionalis) provides insights into visual adaptation to the nocturnal and benthic lifestyles.</title>
        <authorList>
            <person name="Zhang Y."/>
            <person name="Wang D."/>
            <person name="Peng Z."/>
        </authorList>
    </citation>
    <scope>NUCLEOTIDE SEQUENCE</scope>
    <source>
        <strain evidence="12">SWU-2019-XX</strain>
        <tissue evidence="12">Muscle</tissue>
    </source>
</reference>
<evidence type="ECO:0000256" key="9">
    <source>
        <dbReference type="ARBA" id="ARBA00023306"/>
    </source>
</evidence>
<organism evidence="12 13">
    <name type="scientific">Silurus meridionalis</name>
    <name type="common">Southern catfish</name>
    <name type="synonym">Silurus soldatovi meridionalis</name>
    <dbReference type="NCBI Taxonomy" id="175797"/>
    <lineage>
        <taxon>Eukaryota</taxon>
        <taxon>Metazoa</taxon>
        <taxon>Chordata</taxon>
        <taxon>Craniata</taxon>
        <taxon>Vertebrata</taxon>
        <taxon>Euteleostomi</taxon>
        <taxon>Actinopterygii</taxon>
        <taxon>Neopterygii</taxon>
        <taxon>Teleostei</taxon>
        <taxon>Ostariophysi</taxon>
        <taxon>Siluriformes</taxon>
        <taxon>Siluridae</taxon>
        <taxon>Silurus</taxon>
    </lineage>
</organism>
<dbReference type="InterPro" id="IPR026206">
    <property type="entry name" value="HAUS3"/>
</dbReference>
<dbReference type="GO" id="GO:0072686">
    <property type="term" value="C:mitotic spindle"/>
    <property type="evidence" value="ECO:0007669"/>
    <property type="project" value="TreeGrafter"/>
</dbReference>
<comment type="subcellular location">
    <subcellularLocation>
        <location evidence="1">Cytoplasm</location>
        <location evidence="1">Cytoskeleton</location>
        <location evidence="1">Spindle</location>
    </subcellularLocation>
</comment>
<proteinExistence type="inferred from homology"/>
<evidence type="ECO:0000256" key="1">
    <source>
        <dbReference type="ARBA" id="ARBA00004186"/>
    </source>
</evidence>
<evidence type="ECO:0000256" key="8">
    <source>
        <dbReference type="ARBA" id="ARBA00023212"/>
    </source>
</evidence>
<sequence length="637" mass="71203">MLDGERFIEALSRLGYPNASALKSSEFDWLFEAAPDNLHLLRVFCHRLNRKNALTPEEVQAFLVLRESGKPILDEATLGDLLKTCGTSDAGGSLSSLCGEEDVSVEDLEAELQALRKEKQLKLRRLKKLQVLAASRGADSSACLGLLQKGSSAMKDASSALAVENAATNAALEGLVKETQKLAGFLNTEVFSVEQNNETSAPPTTQSVLVSQLRLEPYLHQEEQNTKALATYTQRQFFQGISDLVETSTAKRFQLTELSSCSESEEEDNEKLVESRRKEMAQLQWAHIVAQHQLLKEQAEEHGDQALRNWLTEKLSSQTQPMSSLQASRREPALHSELLSVQSDLNVLMQEPVRSALRDSARLLNVPVVRGDLALQIARQNYYTARQTEVRDQLLRQKASFEVLRLAQDTELKRGQKTVTQLDEVINRLEGASRSAAQRGNMMTQPELTQSPCLGLNTKLQVISSKDVAFSRLLHMLELGDLSQCKDPLLTYGRLEAKASSLQKELASVQDALGRAAQEQGYCSVRLERDRDALERSTYSDIVQPLLRPQVRAIATPAPELCPNAQEVSVVLSELEEKQKTLYKLLQDIVGDLRTKRARLEQSAILRRERELYVYFHLDPTLLNKVVNEMESRAGVK</sequence>
<keyword evidence="8" id="KW-0206">Cytoskeleton</keyword>
<dbReference type="GO" id="GO:0005815">
    <property type="term" value="C:microtubule organizing center"/>
    <property type="evidence" value="ECO:0007669"/>
    <property type="project" value="TreeGrafter"/>
</dbReference>
<dbReference type="Proteomes" id="UP000606274">
    <property type="component" value="Unassembled WGS sequence"/>
</dbReference>
<evidence type="ECO:0000256" key="3">
    <source>
        <dbReference type="ARBA" id="ARBA00022490"/>
    </source>
</evidence>
<accession>A0A8T0BHN1</accession>
<evidence type="ECO:0000313" key="12">
    <source>
        <dbReference type="EMBL" id="KAF7706588.1"/>
    </source>
</evidence>
<keyword evidence="3" id="KW-0963">Cytoplasm</keyword>
<keyword evidence="4" id="KW-0132">Cell division</keyword>
<dbReference type="Pfam" id="PF14932">
    <property type="entry name" value="HAUS-augmin3"/>
    <property type="match status" value="1"/>
</dbReference>
<protein>
    <recommendedName>
        <fullName evidence="11">HAUS augmin-like complex subunit 3 N-terminal domain-containing protein</fullName>
    </recommendedName>
</protein>
<dbReference type="InterPro" id="IPR032733">
    <property type="entry name" value="HAUS3_N"/>
</dbReference>
<dbReference type="GO" id="GO:0005874">
    <property type="term" value="C:microtubule"/>
    <property type="evidence" value="ECO:0007669"/>
    <property type="project" value="UniProtKB-KW"/>
</dbReference>
<dbReference type="GO" id="GO:0070652">
    <property type="term" value="C:HAUS complex"/>
    <property type="evidence" value="ECO:0007669"/>
    <property type="project" value="InterPro"/>
</dbReference>
<dbReference type="PANTHER" id="PTHR19378:SF0">
    <property type="entry name" value="HAUS AUGMIN-LIKE COMPLEX SUBUNIT 3"/>
    <property type="match status" value="1"/>
</dbReference>
<evidence type="ECO:0000259" key="11">
    <source>
        <dbReference type="Pfam" id="PF14932"/>
    </source>
</evidence>
<evidence type="ECO:0000256" key="7">
    <source>
        <dbReference type="ARBA" id="ARBA00023054"/>
    </source>
</evidence>
<dbReference type="AlphaFoldDB" id="A0A8T0BHN1"/>
<evidence type="ECO:0000256" key="5">
    <source>
        <dbReference type="ARBA" id="ARBA00022701"/>
    </source>
</evidence>
<evidence type="ECO:0000256" key="2">
    <source>
        <dbReference type="ARBA" id="ARBA00009645"/>
    </source>
</evidence>
<evidence type="ECO:0000256" key="6">
    <source>
        <dbReference type="ARBA" id="ARBA00022776"/>
    </source>
</evidence>
<dbReference type="GO" id="GO:0051301">
    <property type="term" value="P:cell division"/>
    <property type="evidence" value="ECO:0007669"/>
    <property type="project" value="UniProtKB-KW"/>
</dbReference>
<dbReference type="GO" id="GO:0031023">
    <property type="term" value="P:microtubule organizing center organization"/>
    <property type="evidence" value="ECO:0007669"/>
    <property type="project" value="TreeGrafter"/>
</dbReference>
<feature type="coiled-coil region" evidence="10">
    <location>
        <begin position="492"/>
        <end position="519"/>
    </location>
</feature>